<dbReference type="EMBL" id="CP093347">
    <property type="protein sequence ID" value="WOH00398.1"/>
    <property type="molecule type" value="Genomic_DNA"/>
</dbReference>
<dbReference type="Proteomes" id="UP000077755">
    <property type="component" value="Chromosome 5"/>
</dbReference>
<proteinExistence type="predicted"/>
<evidence type="ECO:0000313" key="2">
    <source>
        <dbReference type="EMBL" id="WOH00398.1"/>
    </source>
</evidence>
<organism evidence="2 3">
    <name type="scientific">Daucus carota subsp. sativus</name>
    <name type="common">Carrot</name>
    <dbReference type="NCBI Taxonomy" id="79200"/>
    <lineage>
        <taxon>Eukaryota</taxon>
        <taxon>Viridiplantae</taxon>
        <taxon>Streptophyta</taxon>
        <taxon>Embryophyta</taxon>
        <taxon>Tracheophyta</taxon>
        <taxon>Spermatophyta</taxon>
        <taxon>Magnoliopsida</taxon>
        <taxon>eudicotyledons</taxon>
        <taxon>Gunneridae</taxon>
        <taxon>Pentapetalae</taxon>
        <taxon>asterids</taxon>
        <taxon>campanulids</taxon>
        <taxon>Apiales</taxon>
        <taxon>Apiaceae</taxon>
        <taxon>Apioideae</taxon>
        <taxon>Scandiceae</taxon>
        <taxon>Daucinae</taxon>
        <taxon>Daucus</taxon>
        <taxon>Daucus sect. Daucus</taxon>
    </lineage>
</organism>
<feature type="compositionally biased region" description="Basic and acidic residues" evidence="1">
    <location>
        <begin position="44"/>
        <end position="70"/>
    </location>
</feature>
<sequence length="123" mass="13265">MNIAIKLSRTPAPNSLLSSSSSSSQHFGRSLTAPGGIKFQHSQAKPDKMDQADQPKTKSEHGDAVMKESFGDAYSTRSNDEGFGGIYGGNEEEGGHKVHGVSAEYEKTQGSHVEEKEKARNKK</sequence>
<accession>A0AAF1B0W5</accession>
<keyword evidence="3" id="KW-1185">Reference proteome</keyword>
<gene>
    <name evidence="2" type="ORF">DCAR_0519757</name>
</gene>
<protein>
    <submittedName>
        <fullName evidence="2">Uncharacterized protein</fullName>
    </submittedName>
</protein>
<name>A0AAF1B0W5_DAUCS</name>
<feature type="region of interest" description="Disordered" evidence="1">
    <location>
        <begin position="1"/>
        <end position="123"/>
    </location>
</feature>
<feature type="compositionally biased region" description="Basic and acidic residues" evidence="1">
    <location>
        <begin position="104"/>
        <end position="123"/>
    </location>
</feature>
<evidence type="ECO:0000313" key="3">
    <source>
        <dbReference type="Proteomes" id="UP000077755"/>
    </source>
</evidence>
<dbReference type="PANTHER" id="PTHR36410:SF1">
    <property type="entry name" value="EXPRESSED PROTEIN"/>
    <property type="match status" value="1"/>
</dbReference>
<dbReference type="PANTHER" id="PTHR36410">
    <property type="entry name" value="EXPRESSED PROTEIN"/>
    <property type="match status" value="1"/>
</dbReference>
<reference evidence="2" key="2">
    <citation type="submission" date="2022-03" db="EMBL/GenBank/DDBJ databases">
        <title>Draft title - Genomic analysis of global carrot germplasm unveils the trajectory of domestication and the origin of high carotenoid orange carrot.</title>
        <authorList>
            <person name="Iorizzo M."/>
            <person name="Ellison S."/>
            <person name="Senalik D."/>
            <person name="Macko-Podgorni A."/>
            <person name="Grzebelus D."/>
            <person name="Bostan H."/>
            <person name="Rolling W."/>
            <person name="Curaba J."/>
            <person name="Simon P."/>
        </authorList>
    </citation>
    <scope>NUCLEOTIDE SEQUENCE</scope>
    <source>
        <tissue evidence="2">Leaf</tissue>
    </source>
</reference>
<feature type="compositionally biased region" description="Low complexity" evidence="1">
    <location>
        <begin position="15"/>
        <end position="24"/>
    </location>
</feature>
<evidence type="ECO:0000256" key="1">
    <source>
        <dbReference type="SAM" id="MobiDB-lite"/>
    </source>
</evidence>
<dbReference type="AlphaFoldDB" id="A0AAF1B0W5"/>
<reference evidence="2" key="1">
    <citation type="journal article" date="2016" name="Nat. Genet.">
        <title>A high-quality carrot genome assembly provides new insights into carotenoid accumulation and asterid genome evolution.</title>
        <authorList>
            <person name="Iorizzo M."/>
            <person name="Ellison S."/>
            <person name="Senalik D."/>
            <person name="Zeng P."/>
            <person name="Satapoomin P."/>
            <person name="Huang J."/>
            <person name="Bowman M."/>
            <person name="Iovene M."/>
            <person name="Sanseverino W."/>
            <person name="Cavagnaro P."/>
            <person name="Yildiz M."/>
            <person name="Macko-Podgorni A."/>
            <person name="Moranska E."/>
            <person name="Grzebelus E."/>
            <person name="Grzebelus D."/>
            <person name="Ashrafi H."/>
            <person name="Zheng Z."/>
            <person name="Cheng S."/>
            <person name="Spooner D."/>
            <person name="Van Deynze A."/>
            <person name="Simon P."/>
        </authorList>
    </citation>
    <scope>NUCLEOTIDE SEQUENCE</scope>
    <source>
        <tissue evidence="2">Leaf</tissue>
    </source>
</reference>